<feature type="compositionally biased region" description="Acidic residues" evidence="1">
    <location>
        <begin position="488"/>
        <end position="505"/>
    </location>
</feature>
<evidence type="ECO:0000313" key="2">
    <source>
        <dbReference type="EMBL" id="KAF4310415.1"/>
    </source>
</evidence>
<proteinExistence type="predicted"/>
<dbReference type="PANTHER" id="PTHR42068">
    <property type="entry name" value="YALI0B18964P"/>
    <property type="match status" value="1"/>
</dbReference>
<dbReference type="AlphaFoldDB" id="A0A8H4IZD4"/>
<gene>
    <name evidence="2" type="ORF">GTA08_BOTSDO02955</name>
</gene>
<feature type="compositionally biased region" description="Polar residues" evidence="1">
    <location>
        <begin position="384"/>
        <end position="398"/>
    </location>
</feature>
<feature type="compositionally biased region" description="Polar residues" evidence="1">
    <location>
        <begin position="907"/>
        <end position="924"/>
    </location>
</feature>
<keyword evidence="3" id="KW-1185">Reference proteome</keyword>
<dbReference type="Proteomes" id="UP000572817">
    <property type="component" value="Unassembled WGS sequence"/>
</dbReference>
<feature type="compositionally biased region" description="Low complexity" evidence="1">
    <location>
        <begin position="92"/>
        <end position="106"/>
    </location>
</feature>
<feature type="region of interest" description="Disordered" evidence="1">
    <location>
        <begin position="873"/>
        <end position="893"/>
    </location>
</feature>
<reference evidence="2" key="1">
    <citation type="submission" date="2020-04" db="EMBL/GenBank/DDBJ databases">
        <title>Genome Assembly and Annotation of Botryosphaeria dothidea sdau 11-99, a Latent Pathogen of Apple Fruit Ring Rot in China.</title>
        <authorList>
            <person name="Yu C."/>
            <person name="Diao Y."/>
            <person name="Lu Q."/>
            <person name="Zhao J."/>
            <person name="Cui S."/>
            <person name="Peng C."/>
            <person name="He B."/>
            <person name="Liu H."/>
        </authorList>
    </citation>
    <scope>NUCLEOTIDE SEQUENCE [LARGE SCALE GENOMIC DNA]</scope>
    <source>
        <strain evidence="2">Sdau11-99</strain>
    </source>
</reference>
<feature type="compositionally biased region" description="Polar residues" evidence="1">
    <location>
        <begin position="413"/>
        <end position="423"/>
    </location>
</feature>
<feature type="region of interest" description="Disordered" evidence="1">
    <location>
        <begin position="907"/>
        <end position="980"/>
    </location>
</feature>
<feature type="compositionally biased region" description="Polar residues" evidence="1">
    <location>
        <begin position="110"/>
        <end position="124"/>
    </location>
</feature>
<dbReference type="OrthoDB" id="5396252at2759"/>
<name>A0A8H4IZD4_9PEZI</name>
<feature type="compositionally biased region" description="Low complexity" evidence="1">
    <location>
        <begin position="399"/>
        <end position="412"/>
    </location>
</feature>
<sequence length="980" mass="106703">MPNFMPKAFTRRKSSGNALEEFDKPTESTFRVMPRNELPKSATTGELGLGVRRAFNSRPVSSPMGPMQPPQTMQHMRQNSYDESPYAGPGNRGSNGSSAANSSASRFYDTGSSARYSSTSTLPSSAEFENDDLFAKKVPVPNEARDRTSSFTSITGRFAFHRKSGKASGSPTAKQDLDDVSLQNSGRDRAMTASSYASTAHPPKLENLPSSDFGNDFGDLFTSFASQQRKSAILEESPLPQPPPLAMRTESEPMLPPPPKTFASSRPTQPPSPIRVDRTKDVGGSPYSWDSRDSNDALMASPPAVAHSPYTERPPPVPRHTAPLSASPPPPLQPRTNSSPVAERKPTRNGLMKTSSLPVEDDDARMVRESFRASRDAKELEAGQTRQNGSSESSVKTPSFSSAHSSIQSQRQVQPVTAASSPDSLAEATPRAKGSSMANEEARPLFSKTPPTPVTTRPGVRFESQKPARMTQAEFAVLQRQHQKDSLSDDESDVSDEYIDDDQEEEERKKIEEMRKIRQQQQEKMTAHREMMKKTTGGMNQSFGGSARPGSMERPGLNRASMSTSELLGNRASYYGDNDEEDETDDIPLGILKEHKFPKLGNRLSHHSSLTNLRSASAQGMRPSSAAGSVIGGSNNLPPFARGLPADLPSEPYLGANLVQQPMRESIGYGAMGPASVYEGSTGGNAQPTLVNMIADAEQAKEARRGGATKIFGTGNTFGQRLPQPGAMQQPMGMGQGQGMGMLGLGMGMPQAQPQQMFAPQQQQQLSMNMNMQQMQMQQMQAMAQLQQQMQLMLQQQQMGIQTGMPQMPQMPQMGMSPMMQQAMMPQNNFLSANGPQRPMSMASNQGMGQQRTMSMVNPPKLNFNGMQQQQFGSHLAPGYAPSLAPSERSNVGKSARYRPVTQQIHDGSSTVMSQSTVQPNQAAANRLTIRVKAKSPKSQTNGADEEENDDGWGSPKKKWSAKKRSQSDNQLTDFIPAFE</sequence>
<dbReference type="PANTHER" id="PTHR42068:SF1">
    <property type="entry name" value="YALI0B18964P"/>
    <property type="match status" value="1"/>
</dbReference>
<evidence type="ECO:0000256" key="1">
    <source>
        <dbReference type="SAM" id="MobiDB-lite"/>
    </source>
</evidence>
<organism evidence="2 3">
    <name type="scientific">Botryosphaeria dothidea</name>
    <dbReference type="NCBI Taxonomy" id="55169"/>
    <lineage>
        <taxon>Eukaryota</taxon>
        <taxon>Fungi</taxon>
        <taxon>Dikarya</taxon>
        <taxon>Ascomycota</taxon>
        <taxon>Pezizomycotina</taxon>
        <taxon>Dothideomycetes</taxon>
        <taxon>Dothideomycetes incertae sedis</taxon>
        <taxon>Botryosphaeriales</taxon>
        <taxon>Botryosphaeriaceae</taxon>
        <taxon>Botryosphaeria</taxon>
    </lineage>
</organism>
<feature type="compositionally biased region" description="Basic and acidic residues" evidence="1">
    <location>
        <begin position="506"/>
        <end position="516"/>
    </location>
</feature>
<comment type="caution">
    <text evidence="2">The sequence shown here is derived from an EMBL/GenBank/DDBJ whole genome shotgun (WGS) entry which is preliminary data.</text>
</comment>
<protein>
    <submittedName>
        <fullName evidence="2">Uncharacterized protein</fullName>
    </submittedName>
</protein>
<accession>A0A8H4IZD4</accession>
<dbReference type="EMBL" id="WWBZ02000016">
    <property type="protein sequence ID" value="KAF4310415.1"/>
    <property type="molecule type" value="Genomic_DNA"/>
</dbReference>
<feature type="compositionally biased region" description="Basic residues" evidence="1">
    <location>
        <begin position="956"/>
        <end position="965"/>
    </location>
</feature>
<evidence type="ECO:0000313" key="3">
    <source>
        <dbReference type="Proteomes" id="UP000572817"/>
    </source>
</evidence>
<feature type="region of interest" description="Disordered" evidence="1">
    <location>
        <begin position="1"/>
        <end position="521"/>
    </location>
</feature>
<feature type="compositionally biased region" description="Basic and acidic residues" evidence="1">
    <location>
        <begin position="364"/>
        <end position="381"/>
    </location>
</feature>